<dbReference type="InterPro" id="IPR001412">
    <property type="entry name" value="aa-tRNA-synth_I_CS"/>
</dbReference>
<dbReference type="RefSeq" id="WP_108852348.1">
    <property type="nucleotide sequence ID" value="NZ_OMOQ01000001.1"/>
</dbReference>
<sequence length="300" mass="33468">MITRFAPSPTGPLHLGHAYSAMLAHDLALNAGGEFLLRIEDIDRIRSRPEWEEAIYEDLAWLGISWEAPVMRQSDRMEVYSEALDGLWARDFLFPCTCTRKDIAAAMSAPQEGAAMGPDGLIYPGTCRRSHTGLPHSLAPRPKDQHLRLYMSLAASSVCEHHVNRSGETLWSVGFAEEGAGPNDEHGWIETDCDTLTKGIGDVVLARRDMGTSYHLAVVLDDAAQGVTHVTRGQDLFEATAIHVVLQRLFSLPTPIYHHHRLIRDETGRRLAKRDDGRSIRRYREDGATPSDIRRLVGLE</sequence>
<keyword evidence="2" id="KW-0479">Metal-binding</keyword>
<feature type="domain" description="Glutamyl/glutaminyl-tRNA synthetase class Ib catalytic" evidence="8">
    <location>
        <begin position="192"/>
        <end position="295"/>
    </location>
</feature>
<dbReference type="AlphaFoldDB" id="A0A2R8B619"/>
<reference evidence="9 10" key="1">
    <citation type="submission" date="2018-03" db="EMBL/GenBank/DDBJ databases">
        <authorList>
            <person name="Keele B.F."/>
        </authorList>
    </citation>
    <scope>NUCLEOTIDE SEQUENCE [LARGE SCALE GENOMIC DNA]</scope>
    <source>
        <strain evidence="9 10">CECT 8626</strain>
    </source>
</reference>
<dbReference type="InterPro" id="IPR000924">
    <property type="entry name" value="Glu/Gln-tRNA-synth"/>
</dbReference>
<name>A0A2R8B619_9RHOB</name>
<keyword evidence="1 7" id="KW-0436">Ligase</keyword>
<dbReference type="OrthoDB" id="9807503at2"/>
<dbReference type="PANTHER" id="PTHR43311">
    <property type="entry name" value="GLUTAMATE--TRNA LIGASE"/>
    <property type="match status" value="1"/>
</dbReference>
<evidence type="ECO:0000256" key="7">
    <source>
        <dbReference type="RuleBase" id="RU363037"/>
    </source>
</evidence>
<dbReference type="SUPFAM" id="SSF52374">
    <property type="entry name" value="Nucleotidylyl transferase"/>
    <property type="match status" value="1"/>
</dbReference>
<comment type="similarity">
    <text evidence="7">Belongs to the class-I aminoacyl-tRNA synthetase family.</text>
</comment>
<dbReference type="GO" id="GO:0004818">
    <property type="term" value="F:glutamate-tRNA ligase activity"/>
    <property type="evidence" value="ECO:0007669"/>
    <property type="project" value="UniProtKB-EC"/>
</dbReference>
<dbReference type="InterPro" id="IPR014729">
    <property type="entry name" value="Rossmann-like_a/b/a_fold"/>
</dbReference>
<gene>
    <name evidence="9" type="primary">gltX_2</name>
    <name evidence="9" type="ORF">DEA8626_01489</name>
</gene>
<organism evidence="9 10">
    <name type="scientific">Albidovulum aquaemixtae</name>
    <dbReference type="NCBI Taxonomy" id="1542388"/>
    <lineage>
        <taxon>Bacteria</taxon>
        <taxon>Pseudomonadati</taxon>
        <taxon>Pseudomonadota</taxon>
        <taxon>Alphaproteobacteria</taxon>
        <taxon>Rhodobacterales</taxon>
        <taxon>Paracoccaceae</taxon>
        <taxon>Albidovulum</taxon>
    </lineage>
</organism>
<dbReference type="Pfam" id="PF00749">
    <property type="entry name" value="tRNA-synt_1c"/>
    <property type="match status" value="2"/>
</dbReference>
<evidence type="ECO:0000256" key="4">
    <source>
        <dbReference type="ARBA" id="ARBA00022833"/>
    </source>
</evidence>
<keyword evidence="10" id="KW-1185">Reference proteome</keyword>
<protein>
    <submittedName>
        <fullName evidence="9">Glutamate--tRNA ligase</fullName>
        <ecNumber evidence="9">6.1.1.17</ecNumber>
    </submittedName>
</protein>
<dbReference type="GO" id="GO:0006424">
    <property type="term" value="P:glutamyl-tRNA aminoacylation"/>
    <property type="evidence" value="ECO:0007669"/>
    <property type="project" value="TreeGrafter"/>
</dbReference>
<proteinExistence type="inferred from homology"/>
<dbReference type="GO" id="GO:0005829">
    <property type="term" value="C:cytosol"/>
    <property type="evidence" value="ECO:0007669"/>
    <property type="project" value="TreeGrafter"/>
</dbReference>
<evidence type="ECO:0000256" key="2">
    <source>
        <dbReference type="ARBA" id="ARBA00022723"/>
    </source>
</evidence>
<evidence type="ECO:0000313" key="10">
    <source>
        <dbReference type="Proteomes" id="UP000244924"/>
    </source>
</evidence>
<keyword evidence="7" id="KW-0648">Protein biosynthesis</keyword>
<dbReference type="Proteomes" id="UP000244924">
    <property type="component" value="Unassembled WGS sequence"/>
</dbReference>
<keyword evidence="6 7" id="KW-0030">Aminoacyl-tRNA synthetase</keyword>
<evidence type="ECO:0000259" key="8">
    <source>
        <dbReference type="Pfam" id="PF00749"/>
    </source>
</evidence>
<accession>A0A2R8B619</accession>
<dbReference type="EMBL" id="OMOQ01000001">
    <property type="protein sequence ID" value="SPH17960.1"/>
    <property type="molecule type" value="Genomic_DNA"/>
</dbReference>
<feature type="domain" description="Glutamyl/glutaminyl-tRNA synthetase class Ib catalytic" evidence="8">
    <location>
        <begin position="3"/>
        <end position="105"/>
    </location>
</feature>
<dbReference type="NCBIfam" id="NF004315">
    <property type="entry name" value="PRK05710.1-4"/>
    <property type="match status" value="1"/>
</dbReference>
<dbReference type="Gene3D" id="3.40.50.620">
    <property type="entry name" value="HUPs"/>
    <property type="match status" value="1"/>
</dbReference>
<dbReference type="EC" id="6.1.1.17" evidence="9"/>
<dbReference type="InterPro" id="IPR020058">
    <property type="entry name" value="Glu/Gln-tRNA-synth_Ib_cat-dom"/>
</dbReference>
<dbReference type="PRINTS" id="PR00987">
    <property type="entry name" value="TRNASYNTHGLU"/>
</dbReference>
<dbReference type="GO" id="GO:0005524">
    <property type="term" value="F:ATP binding"/>
    <property type="evidence" value="ECO:0007669"/>
    <property type="project" value="UniProtKB-KW"/>
</dbReference>
<dbReference type="InterPro" id="IPR049940">
    <property type="entry name" value="GluQ/Sye"/>
</dbReference>
<evidence type="ECO:0000313" key="9">
    <source>
        <dbReference type="EMBL" id="SPH17960.1"/>
    </source>
</evidence>
<keyword evidence="4" id="KW-0862">Zinc</keyword>
<dbReference type="PANTHER" id="PTHR43311:SF1">
    <property type="entry name" value="GLUTAMYL-Q TRNA(ASP) SYNTHETASE"/>
    <property type="match status" value="1"/>
</dbReference>
<evidence type="ECO:0000256" key="6">
    <source>
        <dbReference type="ARBA" id="ARBA00023146"/>
    </source>
</evidence>
<evidence type="ECO:0000256" key="5">
    <source>
        <dbReference type="ARBA" id="ARBA00022840"/>
    </source>
</evidence>
<evidence type="ECO:0000256" key="1">
    <source>
        <dbReference type="ARBA" id="ARBA00022598"/>
    </source>
</evidence>
<keyword evidence="3 7" id="KW-0547">Nucleotide-binding</keyword>
<keyword evidence="5 7" id="KW-0067">ATP-binding</keyword>
<evidence type="ECO:0000256" key="3">
    <source>
        <dbReference type="ARBA" id="ARBA00022741"/>
    </source>
</evidence>
<dbReference type="PROSITE" id="PS00178">
    <property type="entry name" value="AA_TRNA_LIGASE_I"/>
    <property type="match status" value="1"/>
</dbReference>